<proteinExistence type="inferred from homology"/>
<dbReference type="PANTHER" id="PTHR33747">
    <property type="entry name" value="UPF0225 PROTEIN SCO1677"/>
    <property type="match status" value="1"/>
</dbReference>
<dbReference type="Gene3D" id="3.10.450.50">
    <property type="match status" value="1"/>
</dbReference>
<dbReference type="EMBL" id="FNQB01000001">
    <property type="protein sequence ID" value="SDY57365.1"/>
    <property type="molecule type" value="Genomic_DNA"/>
</dbReference>
<name>A0A1H3L0E6_9ACTN</name>
<dbReference type="Proteomes" id="UP000199632">
    <property type="component" value="Unassembled WGS sequence"/>
</dbReference>
<dbReference type="Pfam" id="PF02810">
    <property type="entry name" value="SEC-C"/>
    <property type="match status" value="1"/>
</dbReference>
<dbReference type="InterPro" id="IPR032710">
    <property type="entry name" value="NTF2-like_dom_sf"/>
</dbReference>
<evidence type="ECO:0000259" key="3">
    <source>
        <dbReference type="Pfam" id="PF17775"/>
    </source>
</evidence>
<feature type="domain" description="YchJ-like middle NTF2-like" evidence="3">
    <location>
        <begin position="30"/>
        <end position="122"/>
    </location>
</feature>
<dbReference type="InterPro" id="IPR048469">
    <property type="entry name" value="YchJ-like_M"/>
</dbReference>
<comment type="similarity">
    <text evidence="1 2">Belongs to the UPF0225 family.</text>
</comment>
<dbReference type="HAMAP" id="MF_00612">
    <property type="entry name" value="UPF0225"/>
    <property type="match status" value="1"/>
</dbReference>
<reference evidence="5" key="1">
    <citation type="submission" date="2016-10" db="EMBL/GenBank/DDBJ databases">
        <authorList>
            <person name="Varghese N."/>
            <person name="Submissions S."/>
        </authorList>
    </citation>
    <scope>NUCLEOTIDE SEQUENCE [LARGE SCALE GENOMIC DNA]</scope>
    <source>
        <strain evidence="5">DSM 44718</strain>
    </source>
</reference>
<sequence length="128" mass="14295">MAKRACPCGSGRDYAECCGPLHGGTATASTAEQLMRSRYSAFAVGDAEYLLRTWHSSTRPESLELDSAQRWVRLEILDTAKGEEADPTGVVEFRAFHRHRGQSDDLHERSRFVREAGAWVYVGPLPLR</sequence>
<dbReference type="OrthoDB" id="21421at2"/>
<evidence type="ECO:0000256" key="2">
    <source>
        <dbReference type="HAMAP-Rule" id="MF_00612"/>
    </source>
</evidence>
<gene>
    <name evidence="4" type="ORF">SAMN05421684_0435</name>
</gene>
<accession>A0A1H3L0E6</accession>
<organism evidence="4 5">
    <name type="scientific">Asanoa ishikariensis</name>
    <dbReference type="NCBI Taxonomy" id="137265"/>
    <lineage>
        <taxon>Bacteria</taxon>
        <taxon>Bacillati</taxon>
        <taxon>Actinomycetota</taxon>
        <taxon>Actinomycetes</taxon>
        <taxon>Micromonosporales</taxon>
        <taxon>Micromonosporaceae</taxon>
        <taxon>Asanoa</taxon>
    </lineage>
</organism>
<keyword evidence="5" id="KW-1185">Reference proteome</keyword>
<evidence type="ECO:0000313" key="4">
    <source>
        <dbReference type="EMBL" id="SDY57365.1"/>
    </source>
</evidence>
<dbReference type="InterPro" id="IPR023006">
    <property type="entry name" value="YchJ-like"/>
</dbReference>
<evidence type="ECO:0000313" key="5">
    <source>
        <dbReference type="Proteomes" id="UP000199632"/>
    </source>
</evidence>
<protein>
    <recommendedName>
        <fullName evidence="2">UPF0225 protein SAMN05421684_0435</fullName>
    </recommendedName>
</protein>
<dbReference type="Pfam" id="PF17775">
    <property type="entry name" value="YchJ_M-like"/>
    <property type="match status" value="1"/>
</dbReference>
<evidence type="ECO:0000256" key="1">
    <source>
        <dbReference type="ARBA" id="ARBA00010839"/>
    </source>
</evidence>
<dbReference type="InterPro" id="IPR004027">
    <property type="entry name" value="SEC_C_motif"/>
</dbReference>
<dbReference type="PANTHER" id="PTHR33747:SF1">
    <property type="entry name" value="ADENYLATE CYCLASE-ASSOCIATED CAP C-TERMINAL DOMAIN-CONTAINING PROTEIN"/>
    <property type="match status" value="1"/>
</dbReference>
<dbReference type="RefSeq" id="WP_090786481.1">
    <property type="nucleotide sequence ID" value="NZ_BOND01000030.1"/>
</dbReference>
<dbReference type="AlphaFoldDB" id="A0A1H3L0E6"/>
<dbReference type="STRING" id="137265.SAMN05421684_0435"/>
<dbReference type="SUPFAM" id="SSF54427">
    <property type="entry name" value="NTF2-like"/>
    <property type="match status" value="1"/>
</dbReference>